<gene>
    <name evidence="10" type="ORF">O0I10_002428</name>
</gene>
<feature type="transmembrane region" description="Helical" evidence="8">
    <location>
        <begin position="450"/>
        <end position="472"/>
    </location>
</feature>
<evidence type="ECO:0000256" key="1">
    <source>
        <dbReference type="ARBA" id="ARBA00004127"/>
    </source>
</evidence>
<comment type="subcellular location">
    <subcellularLocation>
        <location evidence="1">Endomembrane system</location>
        <topology evidence="1">Multi-pass membrane protein</topology>
    </subcellularLocation>
</comment>
<dbReference type="EMBL" id="JARTCD010000007">
    <property type="protein sequence ID" value="KAJ8661621.1"/>
    <property type="molecule type" value="Genomic_DNA"/>
</dbReference>
<feature type="transmembrane region" description="Helical" evidence="8">
    <location>
        <begin position="387"/>
        <end position="406"/>
    </location>
</feature>
<reference evidence="10 11" key="1">
    <citation type="submission" date="2023-03" db="EMBL/GenBank/DDBJ databases">
        <title>Genome sequence of Lichtheimia ornata CBS 291.66.</title>
        <authorList>
            <person name="Mohabir J.T."/>
            <person name="Shea T.P."/>
            <person name="Kurbessoian T."/>
            <person name="Berby B."/>
            <person name="Fontaine J."/>
            <person name="Livny J."/>
            <person name="Gnirke A."/>
            <person name="Stajich J.E."/>
            <person name="Cuomo C.A."/>
        </authorList>
    </citation>
    <scope>NUCLEOTIDE SEQUENCE [LARGE SCALE GENOMIC DNA]</scope>
    <source>
        <strain evidence="10">CBS 291.66</strain>
    </source>
</reference>
<organism evidence="10 11">
    <name type="scientific">Lichtheimia ornata</name>
    <dbReference type="NCBI Taxonomy" id="688661"/>
    <lineage>
        <taxon>Eukaryota</taxon>
        <taxon>Fungi</taxon>
        <taxon>Fungi incertae sedis</taxon>
        <taxon>Mucoromycota</taxon>
        <taxon>Mucoromycotina</taxon>
        <taxon>Mucoromycetes</taxon>
        <taxon>Mucorales</taxon>
        <taxon>Lichtheimiaceae</taxon>
        <taxon>Lichtheimia</taxon>
    </lineage>
</organism>
<sequence length="554" mass="59978">MTGDSGDDKQTLLHSQDAYHGSIKERTQSYRSIDVNSGDTSEDDDTDTSGVGLILLTLCLAIGSGLPCIDVSICFTIMTQIGTEFQNAHLSTWIHNSYTLASMTTVPIAAKLADIFGRKPILVGLTTLFLLGSYGCGVAQTLPQIVAARAVAGFGSGGAILMANVVIHDLVPLAKRSRYQSVLNTVQSLGIAFGSPLGGFITDTFGWRYCFKINILPLLFNVYVYCFRLNNYRAASMRKDISVWDQLRSIDFLGVVLLSSANVLLVIAFLFGGNTHPWTHPFILGVLGGAFMAFLLFALHQAYGTSHPLVKHTLATNRNVLIGCIGMFLTCFSDGSLNYSQPQFFMGVLGFTTSKSGLWNMVEALSLPLGSMAAGQYIRKTGYFKTCMIMMGAVFAISAGCSTQWMVGKLPFFIGIMLFVVLGIAIGSLVVTVTMATASDIPKSEVSSAMLMMILCRFIGYTMGPASVAAIVQGNIKDLLHKRITGPDADELIQFIRTSIRKTYTLSPELQAIVADVLGQTLQRAFFMMSITMTLATCIFLLAKNVNLKTANHQ</sequence>
<evidence type="ECO:0000256" key="8">
    <source>
        <dbReference type="SAM" id="Phobius"/>
    </source>
</evidence>
<dbReference type="InterPro" id="IPR005829">
    <property type="entry name" value="Sugar_transporter_CS"/>
</dbReference>
<feature type="transmembrane region" description="Helical" evidence="8">
    <location>
        <begin position="121"/>
        <end position="140"/>
    </location>
</feature>
<proteinExistence type="predicted"/>
<evidence type="ECO:0000313" key="10">
    <source>
        <dbReference type="EMBL" id="KAJ8661621.1"/>
    </source>
</evidence>
<keyword evidence="2" id="KW-0813">Transport</keyword>
<dbReference type="RefSeq" id="XP_058346534.1">
    <property type="nucleotide sequence ID" value="XM_058482510.1"/>
</dbReference>
<evidence type="ECO:0000256" key="7">
    <source>
        <dbReference type="SAM" id="MobiDB-lite"/>
    </source>
</evidence>
<dbReference type="GO" id="GO:0012505">
    <property type="term" value="C:endomembrane system"/>
    <property type="evidence" value="ECO:0007669"/>
    <property type="project" value="UniProtKB-SubCell"/>
</dbReference>
<feature type="transmembrane region" description="Helical" evidence="8">
    <location>
        <begin position="213"/>
        <end position="231"/>
    </location>
</feature>
<evidence type="ECO:0000256" key="5">
    <source>
        <dbReference type="ARBA" id="ARBA00023136"/>
    </source>
</evidence>
<evidence type="ECO:0000256" key="3">
    <source>
        <dbReference type="ARBA" id="ARBA00022692"/>
    </source>
</evidence>
<evidence type="ECO:0000259" key="9">
    <source>
        <dbReference type="PROSITE" id="PS50850"/>
    </source>
</evidence>
<dbReference type="GeneID" id="83209845"/>
<feature type="domain" description="Major facilitator superfamily (MFS) profile" evidence="9">
    <location>
        <begin position="56"/>
        <end position="548"/>
    </location>
</feature>
<dbReference type="InterPro" id="IPR011701">
    <property type="entry name" value="MFS"/>
</dbReference>
<dbReference type="InterPro" id="IPR036259">
    <property type="entry name" value="MFS_trans_sf"/>
</dbReference>
<dbReference type="GO" id="GO:0015174">
    <property type="term" value="F:basic amino acid transmembrane transporter activity"/>
    <property type="evidence" value="ECO:0007669"/>
    <property type="project" value="TreeGrafter"/>
</dbReference>
<feature type="transmembrane region" description="Helical" evidence="8">
    <location>
        <begin position="278"/>
        <end position="299"/>
    </location>
</feature>
<feature type="transmembrane region" description="Helical" evidence="8">
    <location>
        <begin position="179"/>
        <end position="201"/>
    </location>
</feature>
<name>A0AAD7VAV7_9FUNG</name>
<keyword evidence="11" id="KW-1185">Reference proteome</keyword>
<keyword evidence="4 8" id="KW-1133">Transmembrane helix</keyword>
<protein>
    <recommendedName>
        <fullName evidence="6">MFS-type drug efflux transporter P55</fullName>
    </recommendedName>
</protein>
<evidence type="ECO:0000256" key="2">
    <source>
        <dbReference type="ARBA" id="ARBA00022448"/>
    </source>
</evidence>
<evidence type="ECO:0000256" key="6">
    <source>
        <dbReference type="ARBA" id="ARBA00044273"/>
    </source>
</evidence>
<dbReference type="PANTHER" id="PTHR23501">
    <property type="entry name" value="MAJOR FACILITATOR SUPERFAMILY"/>
    <property type="match status" value="1"/>
</dbReference>
<feature type="transmembrane region" description="Helical" evidence="8">
    <location>
        <begin position="412"/>
        <end position="438"/>
    </location>
</feature>
<dbReference type="SUPFAM" id="SSF103473">
    <property type="entry name" value="MFS general substrate transporter"/>
    <property type="match status" value="1"/>
</dbReference>
<dbReference type="PANTHER" id="PTHR23501:SF191">
    <property type="entry name" value="VACUOLAR BASIC AMINO ACID TRANSPORTER 4"/>
    <property type="match status" value="1"/>
</dbReference>
<feature type="region of interest" description="Disordered" evidence="7">
    <location>
        <begin position="1"/>
        <end position="25"/>
    </location>
</feature>
<dbReference type="Proteomes" id="UP001234581">
    <property type="component" value="Unassembled WGS sequence"/>
</dbReference>
<comment type="caution">
    <text evidence="10">The sequence shown here is derived from an EMBL/GenBank/DDBJ whole genome shotgun (WGS) entry which is preliminary data.</text>
</comment>
<dbReference type="Gene3D" id="1.20.1250.20">
    <property type="entry name" value="MFS general substrate transporter like domains"/>
    <property type="match status" value="2"/>
</dbReference>
<keyword evidence="5 8" id="KW-0472">Membrane</keyword>
<evidence type="ECO:0000313" key="11">
    <source>
        <dbReference type="Proteomes" id="UP001234581"/>
    </source>
</evidence>
<dbReference type="PROSITE" id="PS50850">
    <property type="entry name" value="MFS"/>
    <property type="match status" value="1"/>
</dbReference>
<dbReference type="GO" id="GO:0000329">
    <property type="term" value="C:fungal-type vacuole membrane"/>
    <property type="evidence" value="ECO:0007669"/>
    <property type="project" value="TreeGrafter"/>
</dbReference>
<feature type="compositionally biased region" description="Basic and acidic residues" evidence="7">
    <location>
        <begin position="1"/>
        <end position="11"/>
    </location>
</feature>
<accession>A0AAD7VAV7</accession>
<feature type="transmembrane region" description="Helical" evidence="8">
    <location>
        <begin position="252"/>
        <end position="272"/>
    </location>
</feature>
<evidence type="ECO:0000256" key="4">
    <source>
        <dbReference type="ARBA" id="ARBA00022989"/>
    </source>
</evidence>
<dbReference type="PROSITE" id="PS00216">
    <property type="entry name" value="SUGAR_TRANSPORT_1"/>
    <property type="match status" value="1"/>
</dbReference>
<feature type="transmembrane region" description="Helical" evidence="8">
    <location>
        <begin position="320"/>
        <end position="337"/>
    </location>
</feature>
<dbReference type="GO" id="GO:0005886">
    <property type="term" value="C:plasma membrane"/>
    <property type="evidence" value="ECO:0007669"/>
    <property type="project" value="TreeGrafter"/>
</dbReference>
<dbReference type="InterPro" id="IPR020846">
    <property type="entry name" value="MFS_dom"/>
</dbReference>
<keyword evidence="3 8" id="KW-0812">Transmembrane</keyword>
<feature type="transmembrane region" description="Helical" evidence="8">
    <location>
        <begin position="357"/>
        <end position="375"/>
    </location>
</feature>
<feature type="transmembrane region" description="Helical" evidence="8">
    <location>
        <begin position="146"/>
        <end position="167"/>
    </location>
</feature>
<dbReference type="AlphaFoldDB" id="A0AAD7VAV7"/>
<dbReference type="Pfam" id="PF07690">
    <property type="entry name" value="MFS_1"/>
    <property type="match status" value="1"/>
</dbReference>
<feature type="transmembrane region" description="Helical" evidence="8">
    <location>
        <begin position="53"/>
        <end position="77"/>
    </location>
</feature>
<feature type="transmembrane region" description="Helical" evidence="8">
    <location>
        <begin position="525"/>
        <end position="543"/>
    </location>
</feature>